<feature type="non-terminal residue" evidence="1">
    <location>
        <position position="1"/>
    </location>
</feature>
<dbReference type="Proteomes" id="UP000749559">
    <property type="component" value="Unassembled WGS sequence"/>
</dbReference>
<sequence>FVRRCFMWGRYSILRPSFAQDTLEKSSSFFVHTLVVNGFTTPAYMFNFTGPVDTADERDCWSTSLESMNAVTKTCVGTLIKTKEFRSYLDLDVCEFTKKTVLMVETCLVKEFVKVTNCSLKIIKNMIGIFDEGKSMAQQDVEYKFCDGPAPNLMMQ</sequence>
<comment type="caution">
    <text evidence="1">The sequence shown here is derived from an EMBL/GenBank/DDBJ whole genome shotgun (WGS) entry which is preliminary data.</text>
</comment>
<name>A0A8S4N0X7_OWEFU</name>
<dbReference type="EMBL" id="CAIIXF020000001">
    <property type="protein sequence ID" value="CAH1774478.1"/>
    <property type="molecule type" value="Genomic_DNA"/>
</dbReference>
<accession>A0A8S4N0X7</accession>
<keyword evidence="2" id="KW-1185">Reference proteome</keyword>
<organism evidence="1 2">
    <name type="scientific">Owenia fusiformis</name>
    <name type="common">Polychaete worm</name>
    <dbReference type="NCBI Taxonomy" id="6347"/>
    <lineage>
        <taxon>Eukaryota</taxon>
        <taxon>Metazoa</taxon>
        <taxon>Spiralia</taxon>
        <taxon>Lophotrochozoa</taxon>
        <taxon>Annelida</taxon>
        <taxon>Polychaeta</taxon>
        <taxon>Sedentaria</taxon>
        <taxon>Canalipalpata</taxon>
        <taxon>Sabellida</taxon>
        <taxon>Oweniida</taxon>
        <taxon>Oweniidae</taxon>
        <taxon>Owenia</taxon>
    </lineage>
</organism>
<gene>
    <name evidence="1" type="ORF">OFUS_LOCUS1928</name>
</gene>
<evidence type="ECO:0000313" key="1">
    <source>
        <dbReference type="EMBL" id="CAH1774478.1"/>
    </source>
</evidence>
<proteinExistence type="predicted"/>
<protein>
    <submittedName>
        <fullName evidence="1">Uncharacterized protein</fullName>
    </submittedName>
</protein>
<dbReference type="AlphaFoldDB" id="A0A8S4N0X7"/>
<evidence type="ECO:0000313" key="2">
    <source>
        <dbReference type="Proteomes" id="UP000749559"/>
    </source>
</evidence>
<reference evidence="1" key="1">
    <citation type="submission" date="2022-03" db="EMBL/GenBank/DDBJ databases">
        <authorList>
            <person name="Martin C."/>
        </authorList>
    </citation>
    <scope>NUCLEOTIDE SEQUENCE</scope>
</reference>